<reference evidence="1" key="1">
    <citation type="submission" date="2022-03" db="EMBL/GenBank/DDBJ databases">
        <authorList>
            <person name="Sayadi A."/>
        </authorList>
    </citation>
    <scope>NUCLEOTIDE SEQUENCE</scope>
</reference>
<accession>A0A9P0LTP9</accession>
<dbReference type="AlphaFoldDB" id="A0A9P0LTP9"/>
<protein>
    <submittedName>
        <fullName evidence="1">Uncharacterized protein</fullName>
    </submittedName>
</protein>
<organism evidence="1 2">
    <name type="scientific">Acanthoscelides obtectus</name>
    <name type="common">Bean weevil</name>
    <name type="synonym">Bruchus obtectus</name>
    <dbReference type="NCBI Taxonomy" id="200917"/>
    <lineage>
        <taxon>Eukaryota</taxon>
        <taxon>Metazoa</taxon>
        <taxon>Ecdysozoa</taxon>
        <taxon>Arthropoda</taxon>
        <taxon>Hexapoda</taxon>
        <taxon>Insecta</taxon>
        <taxon>Pterygota</taxon>
        <taxon>Neoptera</taxon>
        <taxon>Endopterygota</taxon>
        <taxon>Coleoptera</taxon>
        <taxon>Polyphaga</taxon>
        <taxon>Cucujiformia</taxon>
        <taxon>Chrysomeloidea</taxon>
        <taxon>Chrysomelidae</taxon>
        <taxon>Bruchinae</taxon>
        <taxon>Bruchini</taxon>
        <taxon>Acanthoscelides</taxon>
    </lineage>
</organism>
<dbReference type="Proteomes" id="UP001152888">
    <property type="component" value="Unassembled WGS sequence"/>
</dbReference>
<dbReference type="EMBL" id="CAKOFQ010007420">
    <property type="protein sequence ID" value="CAH2000710.1"/>
    <property type="molecule type" value="Genomic_DNA"/>
</dbReference>
<evidence type="ECO:0000313" key="2">
    <source>
        <dbReference type="Proteomes" id="UP001152888"/>
    </source>
</evidence>
<comment type="caution">
    <text evidence="1">The sequence shown here is derived from an EMBL/GenBank/DDBJ whole genome shotgun (WGS) entry which is preliminary data.</text>
</comment>
<name>A0A9P0LTP9_ACAOB</name>
<keyword evidence="2" id="KW-1185">Reference proteome</keyword>
<proteinExistence type="predicted"/>
<evidence type="ECO:0000313" key="1">
    <source>
        <dbReference type="EMBL" id="CAH2000710.1"/>
    </source>
</evidence>
<gene>
    <name evidence="1" type="ORF">ACAOBT_LOCUS25748</name>
</gene>
<sequence length="66" mass="7684">MAISPEMAKLCEAQRLIIVKEWYHDEPLTVRQEKSIKKVATLNRLPLVRVCRYRASKSIKVQSSQD</sequence>